<sequence length="542" mass="58976">MAIRNTTIEARTHTALINYREHVRTHKYDDTYQACVVHMATSMAAVRKVWVLMALMCAAVGLGAHDSGGIGGLSAPNYIDALAKSILFFEGQRSGRLPANQRVTWRGNSAVYDGQAEGVNLTGGYYDAGDNVKFGFPMAFSVSLLSWSALEFRDEVPAAGQLLYLRSAIQWGAYFLLRAHTTPTTLYTQVGDGNADHQCWERPEDMDTPRTLYKITASSPGSEAAGEAAAALAAAYLVFKDDPDKTLATQLLASSRSLFDFANNYRGSFQSSCPFYCSYSGYQDELQWAAAWLYRATKDRKYLDYLQYNQGGSSNTFSWDNKYPGAQMLATREYLLAGRSELKSYKTGLDSFVCAVMPNSGNTQIRTTPGGLLFASDTVNLQYTTTAALLLSIYSKTLRSSGTSAVQCSGARFTADQIGSFATSQVDYILGKNPLGMSYMVGYGSKYPLRIHHRGSSVPSIYALPRKLTCNEGYSSWFPTSNPNPNVHVGAIVGGPDGNDQFQDNRGDSTHSEPTTYINAAFVGACAAALRRSVGDIASVTI</sequence>
<dbReference type="Pfam" id="PF00759">
    <property type="entry name" value="Glyco_hydro_9"/>
    <property type="match status" value="1"/>
</dbReference>
<keyword evidence="3 8" id="KW-0378">Hydrolase</keyword>
<reference evidence="12" key="1">
    <citation type="submission" date="2024-06" db="EMBL/GenBank/DDBJ databases">
        <authorList>
            <person name="Ryan C."/>
        </authorList>
    </citation>
    <scope>NUCLEOTIDE SEQUENCE [LARGE SCALE GENOMIC DNA]</scope>
</reference>
<dbReference type="InterPro" id="IPR008928">
    <property type="entry name" value="6-hairpin_glycosidase_sf"/>
</dbReference>
<keyword evidence="4 9" id="KW-0136">Cellulose degradation</keyword>
<dbReference type="EMBL" id="OZ075135">
    <property type="protein sequence ID" value="CAL4998426.1"/>
    <property type="molecule type" value="Genomic_DNA"/>
</dbReference>
<evidence type="ECO:0000256" key="1">
    <source>
        <dbReference type="ARBA" id="ARBA00000966"/>
    </source>
</evidence>
<evidence type="ECO:0000313" key="11">
    <source>
        <dbReference type="EMBL" id="CAL4998426.1"/>
    </source>
</evidence>
<evidence type="ECO:0000256" key="3">
    <source>
        <dbReference type="ARBA" id="ARBA00022801"/>
    </source>
</evidence>
<evidence type="ECO:0000256" key="4">
    <source>
        <dbReference type="ARBA" id="ARBA00023001"/>
    </source>
</evidence>
<feature type="active site" evidence="8">
    <location>
        <position position="452"/>
    </location>
</feature>
<keyword evidence="7 8" id="KW-0624">Polysaccharide degradation</keyword>
<dbReference type="AlphaFoldDB" id="A0ABC9BBF7"/>
<keyword evidence="6 8" id="KW-0326">Glycosidase</keyword>
<evidence type="ECO:0000256" key="2">
    <source>
        <dbReference type="ARBA" id="ARBA00007072"/>
    </source>
</evidence>
<gene>
    <name evidence="11" type="ORF">URODEC1_LOCUS63839</name>
</gene>
<dbReference type="SUPFAM" id="SSF48208">
    <property type="entry name" value="Six-hairpin glycosidases"/>
    <property type="match status" value="1"/>
</dbReference>
<evidence type="ECO:0000256" key="5">
    <source>
        <dbReference type="ARBA" id="ARBA00023277"/>
    </source>
</evidence>
<dbReference type="InterPro" id="IPR001701">
    <property type="entry name" value="Glyco_hydro_9"/>
</dbReference>
<dbReference type="GO" id="GO:0030245">
    <property type="term" value="P:cellulose catabolic process"/>
    <property type="evidence" value="ECO:0007669"/>
    <property type="project" value="UniProtKB-KW"/>
</dbReference>
<dbReference type="GO" id="GO:0008810">
    <property type="term" value="F:cellulase activity"/>
    <property type="evidence" value="ECO:0007669"/>
    <property type="project" value="UniProtKB-EC"/>
</dbReference>
<dbReference type="InterPro" id="IPR018221">
    <property type="entry name" value="Glyco_hydro_9_His_AS"/>
</dbReference>
<evidence type="ECO:0000313" key="12">
    <source>
        <dbReference type="Proteomes" id="UP001497457"/>
    </source>
</evidence>
<evidence type="ECO:0000256" key="7">
    <source>
        <dbReference type="ARBA" id="ARBA00023326"/>
    </source>
</evidence>
<protein>
    <recommendedName>
        <fullName evidence="9">Endoglucanase</fullName>
        <ecNumber evidence="9">3.2.1.4</ecNumber>
    </recommendedName>
</protein>
<organism evidence="11 12">
    <name type="scientific">Urochloa decumbens</name>
    <dbReference type="NCBI Taxonomy" id="240449"/>
    <lineage>
        <taxon>Eukaryota</taxon>
        <taxon>Viridiplantae</taxon>
        <taxon>Streptophyta</taxon>
        <taxon>Embryophyta</taxon>
        <taxon>Tracheophyta</taxon>
        <taxon>Spermatophyta</taxon>
        <taxon>Magnoliopsida</taxon>
        <taxon>Liliopsida</taxon>
        <taxon>Poales</taxon>
        <taxon>Poaceae</taxon>
        <taxon>PACMAD clade</taxon>
        <taxon>Panicoideae</taxon>
        <taxon>Panicodae</taxon>
        <taxon>Paniceae</taxon>
        <taxon>Melinidinae</taxon>
        <taxon>Urochloa</taxon>
    </lineage>
</organism>
<keyword evidence="5 8" id="KW-0119">Carbohydrate metabolism</keyword>
<evidence type="ECO:0000259" key="10">
    <source>
        <dbReference type="Pfam" id="PF00759"/>
    </source>
</evidence>
<evidence type="ECO:0000256" key="8">
    <source>
        <dbReference type="PROSITE-ProRule" id="PRU10059"/>
    </source>
</evidence>
<accession>A0ABC9BBF7</accession>
<dbReference type="Gene3D" id="1.50.10.10">
    <property type="match status" value="1"/>
</dbReference>
<keyword evidence="12" id="KW-1185">Reference proteome</keyword>
<dbReference type="InterPro" id="IPR012341">
    <property type="entry name" value="6hp_glycosidase-like_sf"/>
</dbReference>
<dbReference type="FunFam" id="1.50.10.10:FF:000020">
    <property type="entry name" value="Endoglucanase"/>
    <property type="match status" value="1"/>
</dbReference>
<dbReference type="EC" id="3.2.1.4" evidence="9"/>
<proteinExistence type="inferred from homology"/>
<dbReference type="Proteomes" id="UP001497457">
    <property type="component" value="Chromosome 25rd"/>
</dbReference>
<feature type="domain" description="Glycoside hydrolase family 9" evidence="10">
    <location>
        <begin position="78"/>
        <end position="526"/>
    </location>
</feature>
<dbReference type="PROSITE" id="PS00592">
    <property type="entry name" value="GH9_2"/>
    <property type="match status" value="1"/>
</dbReference>
<evidence type="ECO:0000256" key="6">
    <source>
        <dbReference type="ARBA" id="ARBA00023295"/>
    </source>
</evidence>
<name>A0ABC9BBF7_9POAL</name>
<dbReference type="PANTHER" id="PTHR22298">
    <property type="entry name" value="ENDO-1,4-BETA-GLUCANASE"/>
    <property type="match status" value="1"/>
</dbReference>
<reference evidence="11 12" key="2">
    <citation type="submission" date="2024-10" db="EMBL/GenBank/DDBJ databases">
        <authorList>
            <person name="Ryan C."/>
        </authorList>
    </citation>
    <scope>NUCLEOTIDE SEQUENCE [LARGE SCALE GENOMIC DNA]</scope>
</reference>
<comment type="similarity">
    <text evidence="2 8 9">Belongs to the glycosyl hydrolase 9 (cellulase E) family.</text>
</comment>
<evidence type="ECO:0000256" key="9">
    <source>
        <dbReference type="RuleBase" id="RU361166"/>
    </source>
</evidence>
<comment type="catalytic activity">
    <reaction evidence="1 9">
        <text>Endohydrolysis of (1-&gt;4)-beta-D-glucosidic linkages in cellulose, lichenin and cereal beta-D-glucans.</text>
        <dbReference type="EC" id="3.2.1.4"/>
    </reaction>
</comment>